<reference evidence="6" key="1">
    <citation type="journal article" date="2019" name="Int. J. Syst. Evol. Microbiol.">
        <title>The Global Catalogue of Microorganisms (GCM) 10K type strain sequencing project: providing services to taxonomists for standard genome sequencing and annotation.</title>
        <authorList>
            <consortium name="The Broad Institute Genomics Platform"/>
            <consortium name="The Broad Institute Genome Sequencing Center for Infectious Disease"/>
            <person name="Wu L."/>
            <person name="Ma J."/>
        </authorList>
    </citation>
    <scope>NUCLEOTIDE SEQUENCE [LARGE SCALE GENOMIC DNA]</scope>
    <source>
        <strain evidence="6">JCM 31290</strain>
    </source>
</reference>
<dbReference type="SUPFAM" id="SSF53098">
    <property type="entry name" value="Ribonuclease H-like"/>
    <property type="match status" value="1"/>
</dbReference>
<name>A0ABP8HIF3_9ACTN</name>
<organism evidence="5 6">
    <name type="scientific">Streptomyces venetus</name>
    <dbReference type="NCBI Taxonomy" id="1701086"/>
    <lineage>
        <taxon>Bacteria</taxon>
        <taxon>Bacillati</taxon>
        <taxon>Actinomycetota</taxon>
        <taxon>Actinomycetes</taxon>
        <taxon>Kitasatosporales</taxon>
        <taxon>Streptomycetaceae</taxon>
        <taxon>Streptomyces</taxon>
    </lineage>
</organism>
<dbReference type="InterPro" id="IPR013520">
    <property type="entry name" value="Ribonucl_H"/>
</dbReference>
<evidence type="ECO:0000256" key="2">
    <source>
        <dbReference type="ARBA" id="ARBA00022801"/>
    </source>
</evidence>
<keyword evidence="6" id="KW-1185">Reference proteome</keyword>
<dbReference type="PANTHER" id="PTHR30231">
    <property type="entry name" value="DNA POLYMERASE III SUBUNIT EPSILON"/>
    <property type="match status" value="1"/>
</dbReference>
<dbReference type="Gene3D" id="3.30.420.10">
    <property type="entry name" value="Ribonuclease H-like superfamily/Ribonuclease H"/>
    <property type="match status" value="1"/>
</dbReference>
<gene>
    <name evidence="5" type="ORF">GCM10023086_75020</name>
</gene>
<keyword evidence="1" id="KW-0540">Nuclease</keyword>
<comment type="caution">
    <text evidence="5">The sequence shown here is derived from an EMBL/GenBank/DDBJ whole genome shotgun (WGS) entry which is preliminary data.</text>
</comment>
<evidence type="ECO:0000313" key="6">
    <source>
        <dbReference type="Proteomes" id="UP001501115"/>
    </source>
</evidence>
<dbReference type="InterPro" id="IPR036397">
    <property type="entry name" value="RNaseH_sf"/>
</dbReference>
<dbReference type="Pfam" id="PF00929">
    <property type="entry name" value="RNase_T"/>
    <property type="match status" value="1"/>
</dbReference>
<dbReference type="SMART" id="SM00479">
    <property type="entry name" value="EXOIII"/>
    <property type="match status" value="1"/>
</dbReference>
<evidence type="ECO:0000313" key="5">
    <source>
        <dbReference type="EMBL" id="GAA4339778.1"/>
    </source>
</evidence>
<feature type="domain" description="Exonuclease" evidence="4">
    <location>
        <begin position="102"/>
        <end position="261"/>
    </location>
</feature>
<protein>
    <recommendedName>
        <fullName evidence="4">Exonuclease domain-containing protein</fullName>
    </recommendedName>
</protein>
<proteinExistence type="predicted"/>
<evidence type="ECO:0000256" key="1">
    <source>
        <dbReference type="ARBA" id="ARBA00022722"/>
    </source>
</evidence>
<dbReference type="RefSeq" id="WP_345666220.1">
    <property type="nucleotide sequence ID" value="NZ_BAABET010000017.1"/>
</dbReference>
<accession>A0ABP8HIF3</accession>
<evidence type="ECO:0000256" key="3">
    <source>
        <dbReference type="ARBA" id="ARBA00022839"/>
    </source>
</evidence>
<dbReference type="CDD" id="cd06127">
    <property type="entry name" value="DEDDh"/>
    <property type="match status" value="1"/>
</dbReference>
<dbReference type="Proteomes" id="UP001501115">
    <property type="component" value="Unassembled WGS sequence"/>
</dbReference>
<keyword evidence="3" id="KW-0269">Exonuclease</keyword>
<dbReference type="PANTHER" id="PTHR30231:SF4">
    <property type="entry name" value="PROTEIN NEN2"/>
    <property type="match status" value="1"/>
</dbReference>
<sequence length="261" mass="30107">MPSPDLPLQLSHFFTRTVDTRAVHFVRPGDTDRPTWAVYEGTRYLDTVHAQFDTGRHWHVQSLREQHPRLDDAIRAMRRPASWRAEHERVRRWARSILTDPHLVVLDVQTTTLTDPWAVQISLTDRHGNVLFNEHLNPLADIAPAATALHGITPQQAATAPPFAVFVSRLAQLLHHRRCLTYNAAFDRAVLERELHRYFRSTARAHAWLGQCTLVDAMQPYAAWKGLWSAHHHSYRYQPLGSSYEAVTNCRLLLTKLEQVR</sequence>
<evidence type="ECO:0000259" key="4">
    <source>
        <dbReference type="SMART" id="SM00479"/>
    </source>
</evidence>
<dbReference type="InterPro" id="IPR012337">
    <property type="entry name" value="RNaseH-like_sf"/>
</dbReference>
<dbReference type="EMBL" id="BAABET010000017">
    <property type="protein sequence ID" value="GAA4339778.1"/>
    <property type="molecule type" value="Genomic_DNA"/>
</dbReference>
<keyword evidence="2" id="KW-0378">Hydrolase</keyword>